<keyword evidence="4" id="KW-1185">Reference proteome</keyword>
<dbReference type="InterPro" id="IPR000525">
    <property type="entry name" value="Initiator_Rep_WH1"/>
</dbReference>
<dbReference type="InterPro" id="IPR036388">
    <property type="entry name" value="WH-like_DNA-bd_sf"/>
</dbReference>
<comment type="similarity">
    <text evidence="1">Belongs to the initiator RepB protein family.</text>
</comment>
<feature type="domain" description="Initiator Rep protein WH1" evidence="2">
    <location>
        <begin position="7"/>
        <end position="145"/>
    </location>
</feature>
<gene>
    <name evidence="3" type="ORF">PQ456_08660</name>
</gene>
<evidence type="ECO:0000313" key="4">
    <source>
        <dbReference type="Proteomes" id="UP001220509"/>
    </source>
</evidence>
<dbReference type="AlphaFoldDB" id="A0AAX3M6N6"/>
<dbReference type="Pfam" id="PF21205">
    <property type="entry name" value="Rep3_C"/>
    <property type="match status" value="1"/>
</dbReference>
<dbReference type="GO" id="GO:0003887">
    <property type="term" value="F:DNA-directed DNA polymerase activity"/>
    <property type="evidence" value="ECO:0007669"/>
    <property type="project" value="InterPro"/>
</dbReference>
<organism evidence="3 4">
    <name type="scientific">Paenibacillus kyungheensis</name>
    <dbReference type="NCBI Taxonomy" id="1452732"/>
    <lineage>
        <taxon>Bacteria</taxon>
        <taxon>Bacillati</taxon>
        <taxon>Bacillota</taxon>
        <taxon>Bacilli</taxon>
        <taxon>Bacillales</taxon>
        <taxon>Paenibacillaceae</taxon>
        <taxon>Paenibacillus</taxon>
    </lineage>
</organism>
<dbReference type="GO" id="GO:0006270">
    <property type="term" value="P:DNA replication initiation"/>
    <property type="evidence" value="ECO:0007669"/>
    <property type="project" value="InterPro"/>
</dbReference>
<sequence>MKKNNLVTKSNDLIEMPLKMSVVELRIIYVLISIISPDDQEFQRYRFKISEFAKLAGVKNKNIYAQVKEYTLNLMSHPFYINENLQVNWLASAEYFPNEGIIEVEFSPKLKPYLLQLKEKFTSFRLNDILKLKSAYSMRIYELLKQYEKLGQRTLKVQRLKELLGIEDQYPVYSDFKKRVITKAQQEINKSTDIEFNYVERKSGRKVDEIVFTIKTKAKQTVTILPPTEALAAVQPHTANRLSDRLKKEFGLTTVTIQTILKSYEKEYITEILDVVKIDVLSGRVHDIPAYTVAALKNDYRKKKTELDIELDRQQALKLEKEQKSQLQQQYYSTVAEKLNQYIVDMSQEQLEIEVQAMLQSVADKDIEIITADVRDPQLMSGGYFRQYLNKKYFYHYTFDVFISEVTEHEKRTTL</sequence>
<dbReference type="EMBL" id="CP117416">
    <property type="protein sequence ID" value="WCT57563.1"/>
    <property type="molecule type" value="Genomic_DNA"/>
</dbReference>
<dbReference type="RefSeq" id="WP_273615758.1">
    <property type="nucleotide sequence ID" value="NZ_CP117416.1"/>
</dbReference>
<evidence type="ECO:0000259" key="2">
    <source>
        <dbReference type="Pfam" id="PF01051"/>
    </source>
</evidence>
<evidence type="ECO:0000313" key="3">
    <source>
        <dbReference type="EMBL" id="WCT57563.1"/>
    </source>
</evidence>
<proteinExistence type="inferred from homology"/>
<protein>
    <submittedName>
        <fullName evidence="3">Replication initiation protein</fullName>
    </submittedName>
</protein>
<dbReference type="Pfam" id="PF01051">
    <property type="entry name" value="Rep3_N"/>
    <property type="match status" value="1"/>
</dbReference>
<dbReference type="InterPro" id="IPR036390">
    <property type="entry name" value="WH_DNA-bd_sf"/>
</dbReference>
<reference evidence="3 4" key="1">
    <citation type="submission" date="2023-02" db="EMBL/GenBank/DDBJ databases">
        <title>Genome sequence of Paenibacillus kyungheensis KACC 18744.</title>
        <authorList>
            <person name="Kim S."/>
            <person name="Heo J."/>
            <person name="Kwon S.-W."/>
        </authorList>
    </citation>
    <scope>NUCLEOTIDE SEQUENCE [LARGE SCALE GENOMIC DNA]</scope>
    <source>
        <strain evidence="3 4">KACC 18744</strain>
    </source>
</reference>
<dbReference type="SUPFAM" id="SSF46785">
    <property type="entry name" value="Winged helix' DNA-binding domain"/>
    <property type="match status" value="2"/>
</dbReference>
<dbReference type="KEGG" id="pka:PQ456_08660"/>
<dbReference type="Gene3D" id="1.10.10.10">
    <property type="entry name" value="Winged helix-like DNA-binding domain superfamily/Winged helix DNA-binding domain"/>
    <property type="match status" value="2"/>
</dbReference>
<evidence type="ECO:0000256" key="1">
    <source>
        <dbReference type="ARBA" id="ARBA00038283"/>
    </source>
</evidence>
<accession>A0AAX3M6N6</accession>
<name>A0AAX3M6N6_9BACL</name>
<dbReference type="Proteomes" id="UP001220509">
    <property type="component" value="Chromosome"/>
</dbReference>